<evidence type="ECO:0000259" key="3">
    <source>
        <dbReference type="PROSITE" id="PS51827"/>
    </source>
</evidence>
<keyword evidence="2" id="KW-0472">Membrane</keyword>
<organism evidence="4 5">
    <name type="scientific">Cyclopterus lumpus</name>
    <name type="common">Lumpsucker</name>
    <dbReference type="NCBI Taxonomy" id="8103"/>
    <lineage>
        <taxon>Eukaryota</taxon>
        <taxon>Metazoa</taxon>
        <taxon>Chordata</taxon>
        <taxon>Craniata</taxon>
        <taxon>Vertebrata</taxon>
        <taxon>Euteleostomi</taxon>
        <taxon>Actinopterygii</taxon>
        <taxon>Neopterygii</taxon>
        <taxon>Teleostei</taxon>
        <taxon>Neoteleostei</taxon>
        <taxon>Acanthomorphata</taxon>
        <taxon>Eupercaria</taxon>
        <taxon>Perciformes</taxon>
        <taxon>Cottioidei</taxon>
        <taxon>Cottales</taxon>
        <taxon>Cyclopteridae</taxon>
        <taxon>Cyclopterus</taxon>
    </lineage>
</organism>
<feature type="transmembrane region" description="Helical" evidence="2">
    <location>
        <begin position="214"/>
        <end position="233"/>
    </location>
</feature>
<reference evidence="4" key="1">
    <citation type="submission" date="2025-08" db="UniProtKB">
        <authorList>
            <consortium name="Ensembl"/>
        </authorList>
    </citation>
    <scope>IDENTIFICATION</scope>
</reference>
<accession>A0A8C3AAB2</accession>
<keyword evidence="2" id="KW-1133">Transmembrane helix</keyword>
<dbReference type="PROSITE" id="PS51827">
    <property type="entry name" value="XTBD"/>
    <property type="match status" value="1"/>
</dbReference>
<dbReference type="PANTHER" id="PTHR48430:SF1">
    <property type="entry name" value="PARTNER OF XRN-2 PROTEIN 1"/>
    <property type="match status" value="1"/>
</dbReference>
<dbReference type="InterPro" id="IPR021859">
    <property type="entry name" value="XTBD"/>
</dbReference>
<evidence type="ECO:0000313" key="4">
    <source>
        <dbReference type="Ensembl" id="ENSCLMP00005039064.1"/>
    </source>
</evidence>
<reference evidence="4" key="2">
    <citation type="submission" date="2025-09" db="UniProtKB">
        <authorList>
            <consortium name="Ensembl"/>
        </authorList>
    </citation>
    <scope>IDENTIFICATION</scope>
</reference>
<evidence type="ECO:0000256" key="1">
    <source>
        <dbReference type="ARBA" id="ARBA00010053"/>
    </source>
</evidence>
<sequence>MANLDVEDFIQQNRALAEQVDTFRGYWESEKHWTARRDFILRNIGDFEDPHLDQLVSLSMVWANNVFMGCRYNTELLEKVKEMGEGVVVEDAPVFKMRDEIMKKQQVCLYTHTHTHTHTHTSFIHVFFSLPSELMTKSVMSDEAELGPHGSTWSHVFSPGSTCSLLVLRVLSWFYVVSRVLSWFYVFSHGSTWSHTFLNPRCVNISNLLAKDCVAQLFTCTCMSVIFYFLVLLL</sequence>
<dbReference type="Proteomes" id="UP000694565">
    <property type="component" value="Unplaced"/>
</dbReference>
<dbReference type="PANTHER" id="PTHR48430">
    <property type="entry name" value="PARTNER OF XRN-2 PROTEIN 1"/>
    <property type="match status" value="1"/>
</dbReference>
<evidence type="ECO:0000313" key="5">
    <source>
        <dbReference type="Proteomes" id="UP000694565"/>
    </source>
</evidence>
<feature type="transmembrane region" description="Helical" evidence="2">
    <location>
        <begin position="166"/>
        <end position="186"/>
    </location>
</feature>
<protein>
    <submittedName>
        <fullName evidence="4">CDKN2A interacting protein N-terminal like</fullName>
    </submittedName>
</protein>
<dbReference type="GeneTree" id="ENSGT00940000157177"/>
<keyword evidence="2" id="KW-0812">Transmembrane</keyword>
<dbReference type="AlphaFoldDB" id="A0A8C3AAB2"/>
<feature type="domain" description="XRN2-binding (XTBD)" evidence="3">
    <location>
        <begin position="20"/>
        <end position="110"/>
    </location>
</feature>
<comment type="similarity">
    <text evidence="1">Belongs to the CARF family.</text>
</comment>
<dbReference type="Pfam" id="PF11952">
    <property type="entry name" value="XTBD"/>
    <property type="match status" value="1"/>
</dbReference>
<keyword evidence="5" id="KW-1185">Reference proteome</keyword>
<proteinExistence type="inferred from homology"/>
<evidence type="ECO:0000256" key="2">
    <source>
        <dbReference type="SAM" id="Phobius"/>
    </source>
</evidence>
<name>A0A8C3AAB2_CYCLU</name>
<dbReference type="Ensembl" id="ENSCLMT00005040540.1">
    <property type="protein sequence ID" value="ENSCLMP00005039064.1"/>
    <property type="gene ID" value="ENSCLMG00005018477.1"/>
</dbReference>